<name>A0A0L0DV65_THETB</name>
<evidence type="ECO:0000313" key="2">
    <source>
        <dbReference type="EMBL" id="KNC55986.1"/>
    </source>
</evidence>
<evidence type="ECO:0000256" key="1">
    <source>
        <dbReference type="SAM" id="MobiDB-lite"/>
    </source>
</evidence>
<dbReference type="EMBL" id="GL349440">
    <property type="protein sequence ID" value="KNC55986.1"/>
    <property type="molecule type" value="Genomic_DNA"/>
</dbReference>
<accession>A0A0L0DV65</accession>
<feature type="region of interest" description="Disordered" evidence="1">
    <location>
        <begin position="284"/>
        <end position="317"/>
    </location>
</feature>
<dbReference type="GeneID" id="25561711"/>
<protein>
    <submittedName>
        <fullName evidence="2">Uncharacterized protein</fullName>
    </submittedName>
</protein>
<proteinExistence type="predicted"/>
<gene>
    <name evidence="2" type="ORF">AMSG_01999</name>
</gene>
<dbReference type="Proteomes" id="UP000054408">
    <property type="component" value="Unassembled WGS sequence"/>
</dbReference>
<dbReference type="RefSeq" id="XP_013761032.1">
    <property type="nucleotide sequence ID" value="XM_013905578.1"/>
</dbReference>
<dbReference type="AlphaFoldDB" id="A0A0L0DV65"/>
<evidence type="ECO:0000313" key="3">
    <source>
        <dbReference type="Proteomes" id="UP000054408"/>
    </source>
</evidence>
<sequence>MSAHDLAAAVEADEPGRIMAVLEAIVGKSGELPSAADLALPADRLLALESAVVEAQTAALMGSAARGGERASGGASAVAPLAEIWRAADAPSAAPWFPTHTAPSANAEITRHVRGVAGVLVPNADDGPGDLAAALHAAVGAVEMRMAAKAGWEAQTAIDCTGMQPRQLDLLAQINDSFAAQMAMRRKLLLERLGVTLDALARSKVFADGTPSSEASAALASLGGAAFAAAVHPLFDPQVPLVRLPELAAASLSIAELAGFRIPVRPRAAAPQAKVKTLVLAMNPRDRGGRPANMGKSSLPMPAFASRGKTGRNGSTS</sequence>
<keyword evidence="3" id="KW-1185">Reference proteome</keyword>
<reference evidence="2 3" key="1">
    <citation type="submission" date="2010-05" db="EMBL/GenBank/DDBJ databases">
        <title>The Genome Sequence of Thecamonas trahens ATCC 50062.</title>
        <authorList>
            <consortium name="The Broad Institute Genome Sequencing Platform"/>
            <person name="Russ C."/>
            <person name="Cuomo C."/>
            <person name="Shea T."/>
            <person name="Young S.K."/>
            <person name="Zeng Q."/>
            <person name="Koehrsen M."/>
            <person name="Haas B."/>
            <person name="Borodovsky M."/>
            <person name="Guigo R."/>
            <person name="Alvarado L."/>
            <person name="Berlin A."/>
            <person name="Bochicchio J."/>
            <person name="Borenstein D."/>
            <person name="Chapman S."/>
            <person name="Chen Z."/>
            <person name="Freedman E."/>
            <person name="Gellesch M."/>
            <person name="Goldberg J."/>
            <person name="Griggs A."/>
            <person name="Gujja S."/>
            <person name="Heilman E."/>
            <person name="Heiman D."/>
            <person name="Hepburn T."/>
            <person name="Howarth C."/>
            <person name="Jen D."/>
            <person name="Larson L."/>
            <person name="Mehta T."/>
            <person name="Park D."/>
            <person name="Pearson M."/>
            <person name="Roberts A."/>
            <person name="Saif S."/>
            <person name="Shenoy N."/>
            <person name="Sisk P."/>
            <person name="Stolte C."/>
            <person name="Sykes S."/>
            <person name="Thomson T."/>
            <person name="Walk T."/>
            <person name="White J."/>
            <person name="Yandava C."/>
            <person name="Burger G."/>
            <person name="Gray M.W."/>
            <person name="Holland P.W.H."/>
            <person name="King N."/>
            <person name="Lang F.B.F."/>
            <person name="Roger A.J."/>
            <person name="Ruiz-Trillo I."/>
            <person name="Lander E."/>
            <person name="Nusbaum C."/>
        </authorList>
    </citation>
    <scope>NUCLEOTIDE SEQUENCE [LARGE SCALE GENOMIC DNA]</scope>
    <source>
        <strain evidence="2 3">ATCC 50062</strain>
    </source>
</reference>
<organism evidence="2 3">
    <name type="scientific">Thecamonas trahens ATCC 50062</name>
    <dbReference type="NCBI Taxonomy" id="461836"/>
    <lineage>
        <taxon>Eukaryota</taxon>
        <taxon>Apusozoa</taxon>
        <taxon>Apusomonadida</taxon>
        <taxon>Apusomonadidae</taxon>
        <taxon>Thecamonas</taxon>
    </lineage>
</organism>